<evidence type="ECO:0000313" key="1">
    <source>
        <dbReference type="EMBL" id="PTQ82747.1"/>
    </source>
</evidence>
<proteinExistence type="predicted"/>
<dbReference type="RefSeq" id="WP_107761277.1">
    <property type="nucleotide sequence ID" value="NZ_QAOK01000003.1"/>
</dbReference>
<protein>
    <submittedName>
        <fullName evidence="1">Uncharacterized protein</fullName>
    </submittedName>
</protein>
<dbReference type="AlphaFoldDB" id="A0A2T5IFY3"/>
<organism evidence="1 2">
    <name type="scientific">Nitrosospira multiformis</name>
    <dbReference type="NCBI Taxonomy" id="1231"/>
    <lineage>
        <taxon>Bacteria</taxon>
        <taxon>Pseudomonadati</taxon>
        <taxon>Pseudomonadota</taxon>
        <taxon>Betaproteobacteria</taxon>
        <taxon>Nitrosomonadales</taxon>
        <taxon>Nitrosomonadaceae</taxon>
        <taxon>Nitrosospira</taxon>
    </lineage>
</organism>
<comment type="caution">
    <text evidence="1">The sequence shown here is derived from an EMBL/GenBank/DDBJ whole genome shotgun (WGS) entry which is preliminary data.</text>
</comment>
<reference evidence="1 2" key="1">
    <citation type="submission" date="2018-04" db="EMBL/GenBank/DDBJ databases">
        <title>Active sludge and wastewater microbial communities from Klosterneuburg, Austria.</title>
        <authorList>
            <person name="Wagner M."/>
        </authorList>
    </citation>
    <scope>NUCLEOTIDE SEQUENCE [LARGE SCALE GENOMIC DNA]</scope>
    <source>
        <strain evidence="1 2">Nl12</strain>
    </source>
</reference>
<accession>A0A2T5IFY3</accession>
<sequence>MQTYRGRWQITVIGKDSAWDQRISITGASSGGGILAGVMGSTQIVDGTLWNLTVEHNDGTHGWQENAAVLPDPLQENGAHLSQVIRSKDVFTPSDTDPNDLVIRVDKIGPMFNVTVRPFAIDGQSLLMFADGVFLGINGIQYMGVEIENTWGEAFEDELLFDISNIGRATLASFGIMVVDTWTAAELTATQQTVQGRAIRIPPLQIGEKTTVYFLVDASGARRGKPPVEFVLHNLGGDPDPDDAMRHNARTIFIAELDYDPNTGISVVYIPEGKVSLTLKSMAVDPVALQQLCKNVFKPGSGSKGSRVGDDITRLVRGMRGGNCDQKILRELITLLCGCLVGSDCGGGGGGGGGGSGGWQRVCLPGGIWLPLAFDYSVEIKDGFAGQHGPLAFQDPWWKIVLLIIALIAWLVGLIESIVAEKTGWGNVGDHPRKIGTVGASNRVTTDAALIELDNSRPFVQQTVDAITGEPNSSFITGLDTLISIDPTVAAPFMGMHVYKSGSRTGLTHGIITNPSAPAGECRGPQNAAGTGCTGTDPHHPDLFLTGQIIIASDPAFGEEQFSDHGDSGSVVFSHEPATMNQVVGLLYGGGDTSTNVSPIQDVLTALSLKLRP</sequence>
<evidence type="ECO:0000313" key="2">
    <source>
        <dbReference type="Proteomes" id="UP000244152"/>
    </source>
</evidence>
<gene>
    <name evidence="1" type="ORF">C8R21_10326</name>
</gene>
<dbReference type="EMBL" id="QAOK01000003">
    <property type="protein sequence ID" value="PTQ82747.1"/>
    <property type="molecule type" value="Genomic_DNA"/>
</dbReference>
<dbReference type="Proteomes" id="UP000244152">
    <property type="component" value="Unassembled WGS sequence"/>
</dbReference>
<name>A0A2T5IFY3_9PROT</name>